<evidence type="ECO:0000313" key="2">
    <source>
        <dbReference type="Proteomes" id="UP001501153"/>
    </source>
</evidence>
<reference evidence="2" key="1">
    <citation type="journal article" date="2019" name="Int. J. Syst. Evol. Microbiol.">
        <title>The Global Catalogue of Microorganisms (GCM) 10K type strain sequencing project: providing services to taxonomists for standard genome sequencing and annotation.</title>
        <authorList>
            <consortium name="The Broad Institute Genomics Platform"/>
            <consortium name="The Broad Institute Genome Sequencing Center for Infectious Disease"/>
            <person name="Wu L."/>
            <person name="Ma J."/>
        </authorList>
    </citation>
    <scope>NUCLEOTIDE SEQUENCE [LARGE SCALE GENOMIC DNA]</scope>
    <source>
        <strain evidence="2">JCM 17923</strain>
    </source>
</reference>
<comment type="caution">
    <text evidence="1">The sequence shown here is derived from an EMBL/GenBank/DDBJ whole genome shotgun (WGS) entry which is preliminary data.</text>
</comment>
<evidence type="ECO:0000313" key="1">
    <source>
        <dbReference type="EMBL" id="GAA4364227.1"/>
    </source>
</evidence>
<protein>
    <submittedName>
        <fullName evidence="1">Uncharacterized protein</fullName>
    </submittedName>
</protein>
<proteinExistence type="predicted"/>
<dbReference type="EMBL" id="BAABGZ010000071">
    <property type="protein sequence ID" value="GAA4364227.1"/>
    <property type="molecule type" value="Genomic_DNA"/>
</dbReference>
<sequence>MNPNDPNPNQMRPSDLPTSERLATAATGMMSAIKTQTAGEKGEHATHTMASTEMVKAYTESWPAMSKKSAEQTIAKYGLPNEALPSRLIWYNNLPWKRTIVYRDEIPHNFPQPHSDVIENFIDYQVPPDKASELARFDGSVIVERTKGEVSARCDMEAANILALNMMHEIVQGRLTAEQAREKYSEQTAAYVLNRPAPYAEVLQFQLPTTDTTDTDHVTIGPDLLDQSVEKVKDIFRS</sequence>
<accession>A0ABP8INI0</accession>
<dbReference type="RefSeq" id="WP_345237263.1">
    <property type="nucleotide sequence ID" value="NZ_BAABGZ010000071.1"/>
</dbReference>
<organism evidence="1 2">
    <name type="scientific">Hymenobacter saemangeumensis</name>
    <dbReference type="NCBI Taxonomy" id="1084522"/>
    <lineage>
        <taxon>Bacteria</taxon>
        <taxon>Pseudomonadati</taxon>
        <taxon>Bacteroidota</taxon>
        <taxon>Cytophagia</taxon>
        <taxon>Cytophagales</taxon>
        <taxon>Hymenobacteraceae</taxon>
        <taxon>Hymenobacter</taxon>
    </lineage>
</organism>
<name>A0ABP8INI0_9BACT</name>
<keyword evidence="2" id="KW-1185">Reference proteome</keyword>
<dbReference type="Proteomes" id="UP001501153">
    <property type="component" value="Unassembled WGS sequence"/>
</dbReference>
<gene>
    <name evidence="1" type="ORF">GCM10023185_33560</name>
</gene>